<name>A0ABR1RR18_9PEZI</name>
<evidence type="ECO:0000313" key="2">
    <source>
        <dbReference type="EMBL" id="KAK8017416.1"/>
    </source>
</evidence>
<sequence length="413" mass="47410">MASFGRTMSRISRLEGLPDELILDIIRRLSFDSFYCVSQCSRRLRAICKDRSCRRFREIQKELGQDKVNTHEWQVRMQSKHQKDTMRFSPKMLTVALRVPTLWRLLPLLRKDVFCGECLEFRQQPQFVRNARWLLKKEHYCSGCGDYHGAVLFPPDPLTWAPGEYCLAHSGSVRLCPHQQRTWAEIGRVQPALLWESGLMTPNRQFFHCTECDEVASNSCGAAIYYDLDAAHLQYGRLLPDSPDLRQGKSLGEEYLSAVQTFGKTAEYQYICPHLRLDDPHLLFRLARAIPDFWSRHSSGGPNLFHTDPNLSEASGYVFQCRSCRCLMELDLVREKSTNPGKLGKVRLALRTRQRMILADSPGAEYLLKLDPASYGVVDVRGPRSRCISWCESSGCATNRLGRREARVLEAAW</sequence>
<dbReference type="EMBL" id="JAQQWK010000013">
    <property type="protein sequence ID" value="KAK8017416.1"/>
    <property type="molecule type" value="Genomic_DNA"/>
</dbReference>
<comment type="caution">
    <text evidence="2">The sequence shown here is derived from an EMBL/GenBank/DDBJ whole genome shotgun (WGS) entry which is preliminary data.</text>
</comment>
<dbReference type="Pfam" id="PF00646">
    <property type="entry name" value="F-box"/>
    <property type="match status" value="1"/>
</dbReference>
<dbReference type="CDD" id="cd09917">
    <property type="entry name" value="F-box_SF"/>
    <property type="match status" value="1"/>
</dbReference>
<dbReference type="Proteomes" id="UP001444661">
    <property type="component" value="Unassembled WGS sequence"/>
</dbReference>
<evidence type="ECO:0000259" key="1">
    <source>
        <dbReference type="PROSITE" id="PS50181"/>
    </source>
</evidence>
<evidence type="ECO:0000313" key="3">
    <source>
        <dbReference type="Proteomes" id="UP001444661"/>
    </source>
</evidence>
<dbReference type="InterPro" id="IPR036047">
    <property type="entry name" value="F-box-like_dom_sf"/>
</dbReference>
<keyword evidence="3" id="KW-1185">Reference proteome</keyword>
<reference evidence="2 3" key="1">
    <citation type="submission" date="2023-01" db="EMBL/GenBank/DDBJ databases">
        <title>Analysis of 21 Apiospora genomes using comparative genomics revels a genus with tremendous synthesis potential of carbohydrate active enzymes and secondary metabolites.</title>
        <authorList>
            <person name="Sorensen T."/>
        </authorList>
    </citation>
    <scope>NUCLEOTIDE SEQUENCE [LARGE SCALE GENOMIC DNA]</scope>
    <source>
        <strain evidence="2 3">CBS 33761</strain>
    </source>
</reference>
<organism evidence="2 3">
    <name type="scientific">Apiospora rasikravindrae</name>
    <dbReference type="NCBI Taxonomy" id="990691"/>
    <lineage>
        <taxon>Eukaryota</taxon>
        <taxon>Fungi</taxon>
        <taxon>Dikarya</taxon>
        <taxon>Ascomycota</taxon>
        <taxon>Pezizomycotina</taxon>
        <taxon>Sordariomycetes</taxon>
        <taxon>Xylariomycetidae</taxon>
        <taxon>Amphisphaeriales</taxon>
        <taxon>Apiosporaceae</taxon>
        <taxon>Apiospora</taxon>
    </lineage>
</organism>
<dbReference type="InterPro" id="IPR001810">
    <property type="entry name" value="F-box_dom"/>
</dbReference>
<dbReference type="SUPFAM" id="SSF81383">
    <property type="entry name" value="F-box domain"/>
    <property type="match status" value="1"/>
</dbReference>
<dbReference type="Gene3D" id="1.20.1280.50">
    <property type="match status" value="1"/>
</dbReference>
<feature type="domain" description="F-box" evidence="1">
    <location>
        <begin position="11"/>
        <end position="59"/>
    </location>
</feature>
<proteinExistence type="predicted"/>
<dbReference type="PROSITE" id="PS50181">
    <property type="entry name" value="FBOX"/>
    <property type="match status" value="1"/>
</dbReference>
<gene>
    <name evidence="2" type="ORF">PG993_013742</name>
</gene>
<accession>A0ABR1RR18</accession>
<protein>
    <recommendedName>
        <fullName evidence="1">F-box domain-containing protein</fullName>
    </recommendedName>
</protein>